<organism evidence="1">
    <name type="scientific">Magnetococcus massalia (strain MO-1)</name>
    <dbReference type="NCBI Taxonomy" id="451514"/>
    <lineage>
        <taxon>Bacteria</taxon>
        <taxon>Pseudomonadati</taxon>
        <taxon>Pseudomonadota</taxon>
        <taxon>Magnetococcia</taxon>
        <taxon>Magnetococcales</taxon>
        <taxon>Magnetococcaceae</taxon>
        <taxon>Magnetococcus</taxon>
    </lineage>
</organism>
<protein>
    <submittedName>
        <fullName evidence="1">Uncharacterized protein</fullName>
    </submittedName>
</protein>
<accession>A0A1S7LI83</accession>
<dbReference type="AlphaFoldDB" id="A0A1S7LI83"/>
<reference evidence="1" key="1">
    <citation type="submission" date="2015-04" db="EMBL/GenBank/DDBJ databases">
        <authorList>
            <person name="Syromyatnikov M.Y."/>
            <person name="Popov V.N."/>
        </authorList>
    </citation>
    <scope>NUCLEOTIDE SEQUENCE</scope>
    <source>
        <strain evidence="1">MO-1</strain>
    </source>
</reference>
<sequence length="254" mass="27919">MFGKKNVLGDALWQSSGSEEKEGYLSESKDQTSFVAQHVADNTDPMKSILRKQLEAQWDWFEKEEGFNPSEVLKEPYGGLLSQDQSEIYPIESSAMPGLIPQLFSRQKKNAPDVVTPIGQKVKHRSAIDGVDENDPTYNYDGYYGVDEGRVIDSAKSKKQVSGLLDITGTAMMTAAPYAGAYHAVPFIMGAGMVGYSTYINPTPIPFSAALLAKAGNKRVAKGVEMMGFIDSIFYPKPKLVDEDMQTSPEWLAP</sequence>
<dbReference type="EMBL" id="LO017727">
    <property type="protein sequence ID" value="CRH05496.1"/>
    <property type="molecule type" value="Genomic_DNA"/>
</dbReference>
<name>A0A1S7LI83_MAGMO</name>
<proteinExistence type="predicted"/>
<evidence type="ECO:0000313" key="1">
    <source>
        <dbReference type="EMBL" id="CRH05496.1"/>
    </source>
</evidence>
<gene>
    <name evidence="1" type="ORF">MAGMO_1305</name>
</gene>